<dbReference type="EMBL" id="KB454489">
    <property type="protein sequence ID" value="EME31826.1"/>
    <property type="molecule type" value="Genomic_DNA"/>
</dbReference>
<dbReference type="AlphaFoldDB" id="M2XNT1"/>
<accession>M2XNT1</accession>
<keyword evidence="3" id="KW-0888">Threonine protease</keyword>
<dbReference type="NCBIfam" id="TIGR03692">
    <property type="entry name" value="ATP_dep_HslV"/>
    <property type="match status" value="1"/>
</dbReference>
<dbReference type="InterPro" id="IPR029055">
    <property type="entry name" value="Ntn_hydrolases_N"/>
</dbReference>
<evidence type="ECO:0000256" key="1">
    <source>
        <dbReference type="ARBA" id="ARBA00006053"/>
    </source>
</evidence>
<reference evidence="7" key="1">
    <citation type="journal article" date="2013" name="Science">
        <title>Gene transfer from bacteria and archaea facilitated evolution of an extremophilic eukaryote.</title>
        <authorList>
            <person name="Schonknecht G."/>
            <person name="Chen W.H."/>
            <person name="Ternes C.M."/>
            <person name="Barbier G.G."/>
            <person name="Shrestha R.P."/>
            <person name="Stanke M."/>
            <person name="Brautigam A."/>
            <person name="Baker B.J."/>
            <person name="Banfield J.F."/>
            <person name="Garavito R.M."/>
            <person name="Carr K."/>
            <person name="Wilkerson C."/>
            <person name="Rensing S.A."/>
            <person name="Gagneul D."/>
            <person name="Dickenson N.E."/>
            <person name="Oesterhelt C."/>
            <person name="Lercher M.J."/>
            <person name="Weber A.P."/>
        </authorList>
    </citation>
    <scope>NUCLEOTIDE SEQUENCE [LARGE SCALE GENOMIC DNA]</scope>
    <source>
        <strain evidence="7">074W</strain>
    </source>
</reference>
<dbReference type="CDD" id="cd01913">
    <property type="entry name" value="protease_HslV"/>
    <property type="match status" value="1"/>
</dbReference>
<name>M2XNT1_GALSU</name>
<dbReference type="InterPro" id="IPR023333">
    <property type="entry name" value="Proteasome_suB-type"/>
</dbReference>
<dbReference type="PANTHER" id="PTHR32194">
    <property type="entry name" value="METALLOPROTEASE TLDD"/>
    <property type="match status" value="1"/>
</dbReference>
<dbReference type="GO" id="GO:0009376">
    <property type="term" value="C:HslUV protease complex"/>
    <property type="evidence" value="ECO:0007669"/>
    <property type="project" value="InterPro"/>
</dbReference>
<reference evidence="6" key="2">
    <citation type="journal article" date="2013" name="Science">
        <title>Gene Transfer from Bacteria and Archaea Facilitated Evolution of an Extremophilic Eukaryote.</title>
        <authorList>
            <person name="Schoenknecht G."/>
            <person name="Chen W.-H."/>
            <person name="Ternes C.M."/>
            <person name="Barbier G.G."/>
            <person name="Shrestha R.P."/>
            <person name="Stanke M."/>
            <person name="Brautigam A."/>
            <person name="Baker B.J."/>
            <person name="Banfield J.F."/>
            <person name="Garavito R.M."/>
            <person name="Carr K."/>
            <person name="Wilkerson C."/>
            <person name="Rensing S.A."/>
            <person name="Gagneul D."/>
            <person name="Dickenson N.E."/>
            <person name="Oesterhelt C."/>
            <person name="Lercher M.J."/>
            <person name="Weber A.P.M."/>
        </authorList>
    </citation>
    <scope>NUCLEOTIDE SEQUENCE</scope>
    <source>
        <strain evidence="6">074W</strain>
    </source>
</reference>
<dbReference type="Pfam" id="PF00227">
    <property type="entry name" value="Proteasome"/>
    <property type="match status" value="1"/>
</dbReference>
<dbReference type="PROSITE" id="PS51476">
    <property type="entry name" value="PROTEASOME_BETA_2"/>
    <property type="match status" value="1"/>
</dbReference>
<dbReference type="eggNOG" id="ENOG502RS9W">
    <property type="taxonomic scope" value="Eukaryota"/>
</dbReference>
<dbReference type="GO" id="GO:0004298">
    <property type="term" value="F:threonine-type endopeptidase activity"/>
    <property type="evidence" value="ECO:0007669"/>
    <property type="project" value="UniProtKB-KW"/>
</dbReference>
<dbReference type="Gene3D" id="3.60.20.10">
    <property type="entry name" value="Glutamine Phosphoribosylpyrophosphate, subunit 1, domain 1"/>
    <property type="match status" value="1"/>
</dbReference>
<evidence type="ECO:0000313" key="6">
    <source>
        <dbReference type="EMBL" id="EME31827.1"/>
    </source>
</evidence>
<dbReference type="GeneID" id="17090444"/>
<dbReference type="RefSeq" id="XP_005708346.1">
    <property type="nucleotide sequence ID" value="XM_005708289.1"/>
</dbReference>
<dbReference type="InterPro" id="IPR022281">
    <property type="entry name" value="ATP-dep_Prtase_HsIV_su"/>
</dbReference>
<evidence type="ECO:0000313" key="7">
    <source>
        <dbReference type="Proteomes" id="UP000030680"/>
    </source>
</evidence>
<dbReference type="EMBL" id="KB454489">
    <property type="protein sequence ID" value="EME31827.1"/>
    <property type="molecule type" value="Genomic_DNA"/>
</dbReference>
<keyword evidence="4" id="KW-0378">Hydrolase</keyword>
<dbReference type="OrthoDB" id="276825at2759"/>
<dbReference type="OMA" id="WRTDKML"/>
<proteinExistence type="inferred from homology"/>
<dbReference type="SUPFAM" id="SSF56235">
    <property type="entry name" value="N-terminal nucleophile aminohydrolases (Ntn hydrolases)"/>
    <property type="match status" value="1"/>
</dbReference>
<keyword evidence="7" id="KW-1185">Reference proteome</keyword>
<keyword evidence="2 6" id="KW-0645">Protease</keyword>
<dbReference type="Gramene" id="EME31826">
    <property type="protein sequence ID" value="EME31826"/>
    <property type="gene ID" value="Gasu_09010"/>
</dbReference>
<sequence length="222" mass="24289">MLGMAWTRYIRKSPFQYLCRRLLSYSQSENSWHGTTILSVRKDDQVAVIGDGQVTMGSVVVKPNARKVRRIGDDVVAGFSGTTADALTLFERLETKMEEHPGQLLRACVSLAKDWRTDRYLRRLDALLLVSDASISLTLTGNGDVLEPEGGVVGIGSGGPFAVAAARSLLQHSTLSAEEIAKNSMKIAADMCIYTNAEFIVEIIDTRKGRIQSTDSRPKPSV</sequence>
<gene>
    <name evidence="6" type="ORF">Gasu_09010</name>
</gene>
<dbReference type="STRING" id="130081.M2XNT1"/>
<protein>
    <submittedName>
        <fullName evidence="6">ATP-dependent HslUV protease, peptidase subunit HslV isoform 1</fullName>
    </submittedName>
    <submittedName>
        <fullName evidence="5">ATP-dependent HslUV protease, peptidase subunit HslV isoform 2</fullName>
    </submittedName>
</protein>
<dbReference type="NCBIfam" id="NF003964">
    <property type="entry name" value="PRK05456.1"/>
    <property type="match status" value="1"/>
</dbReference>
<organism evidence="6 7">
    <name type="scientific">Galdieria sulphuraria</name>
    <name type="common">Red alga</name>
    <dbReference type="NCBI Taxonomy" id="130081"/>
    <lineage>
        <taxon>Eukaryota</taxon>
        <taxon>Rhodophyta</taxon>
        <taxon>Bangiophyceae</taxon>
        <taxon>Galdieriales</taxon>
        <taxon>Galdieriaceae</taxon>
        <taxon>Galdieria</taxon>
    </lineage>
</organism>
<dbReference type="RefSeq" id="XP_005708347.1">
    <property type="nucleotide sequence ID" value="XM_005708290.1"/>
</dbReference>
<evidence type="ECO:0000256" key="3">
    <source>
        <dbReference type="ARBA" id="ARBA00022698"/>
    </source>
</evidence>
<dbReference type="KEGG" id="gsl:Gasu_09010"/>
<dbReference type="PANTHER" id="PTHR32194:SF7">
    <property type="entry name" value="ATP-DEPENDENT PROTEASE SUBUNIT HSLV"/>
    <property type="match status" value="1"/>
</dbReference>
<comment type="similarity">
    <text evidence="1">Belongs to the peptidase T1B family. HslV subfamily.</text>
</comment>
<dbReference type="GO" id="GO:0005839">
    <property type="term" value="C:proteasome core complex"/>
    <property type="evidence" value="ECO:0007669"/>
    <property type="project" value="InterPro"/>
</dbReference>
<evidence type="ECO:0000313" key="5">
    <source>
        <dbReference type="EMBL" id="EME31826.1"/>
    </source>
</evidence>
<evidence type="ECO:0000256" key="2">
    <source>
        <dbReference type="ARBA" id="ARBA00022670"/>
    </source>
</evidence>
<dbReference type="Gramene" id="EME31827">
    <property type="protein sequence ID" value="EME31827"/>
    <property type="gene ID" value="Gasu_09010"/>
</dbReference>
<evidence type="ECO:0000256" key="4">
    <source>
        <dbReference type="ARBA" id="ARBA00022801"/>
    </source>
</evidence>
<dbReference type="InterPro" id="IPR001353">
    <property type="entry name" value="Proteasome_sua/b"/>
</dbReference>
<dbReference type="Proteomes" id="UP000030680">
    <property type="component" value="Unassembled WGS sequence"/>
</dbReference>
<dbReference type="GO" id="GO:0051603">
    <property type="term" value="P:proteolysis involved in protein catabolic process"/>
    <property type="evidence" value="ECO:0007669"/>
    <property type="project" value="InterPro"/>
</dbReference>